<organism evidence="1 2">
    <name type="scientific">Naganishia onofrii</name>
    <dbReference type="NCBI Taxonomy" id="1851511"/>
    <lineage>
        <taxon>Eukaryota</taxon>
        <taxon>Fungi</taxon>
        <taxon>Dikarya</taxon>
        <taxon>Basidiomycota</taxon>
        <taxon>Agaricomycotina</taxon>
        <taxon>Tremellomycetes</taxon>
        <taxon>Filobasidiales</taxon>
        <taxon>Filobasidiaceae</taxon>
        <taxon>Naganishia</taxon>
    </lineage>
</organism>
<name>A0ACC2X6F9_9TREE</name>
<protein>
    <submittedName>
        <fullName evidence="1">Uncharacterized protein</fullName>
    </submittedName>
</protein>
<evidence type="ECO:0000313" key="2">
    <source>
        <dbReference type="Proteomes" id="UP001234202"/>
    </source>
</evidence>
<comment type="caution">
    <text evidence="1">The sequence shown here is derived from an EMBL/GenBank/DDBJ whole genome shotgun (WGS) entry which is preliminary data.</text>
</comment>
<proteinExistence type="predicted"/>
<dbReference type="EMBL" id="JASBWV010000026">
    <property type="protein sequence ID" value="KAJ9118949.1"/>
    <property type="molecule type" value="Genomic_DNA"/>
</dbReference>
<evidence type="ECO:0000313" key="1">
    <source>
        <dbReference type="EMBL" id="KAJ9118949.1"/>
    </source>
</evidence>
<accession>A0ACC2X6F9</accession>
<dbReference type="Proteomes" id="UP001234202">
    <property type="component" value="Unassembled WGS sequence"/>
</dbReference>
<reference evidence="1" key="1">
    <citation type="submission" date="2023-04" db="EMBL/GenBank/DDBJ databases">
        <title>Draft Genome sequencing of Naganishia species isolated from polar environments using Oxford Nanopore Technology.</title>
        <authorList>
            <person name="Leo P."/>
            <person name="Venkateswaran K."/>
        </authorList>
    </citation>
    <scope>NUCLEOTIDE SEQUENCE</scope>
    <source>
        <strain evidence="1">DBVPG 5303</strain>
    </source>
</reference>
<sequence>MPPPAPTRTRLDQLIDLLAPATFTRQQYLNALRQNEQDVQRAAEWLLLADVDVVVDGALKKKTSGRGLKEWLKSSANTAVPRRRITVNGSTECITLDTSDDSDDDEADLEILHASTSPPTKGNLPPLNPPTATKKRKLLSGASFMAHLTSNNHSTPPLPTRKPGERPLHLRSTFSSPSETTITYTHLPTLTLHRSPLPPALASALFLQLMRETDSFERHEWFLAGRYVTSPHTSRYYHSEGLERDDEVAAKQAGLESDAGKDGKQQGNQYWYAGKQVQPAPVSRPFILHKKHQH</sequence>
<gene>
    <name evidence="1" type="ORF">QFC24_005915</name>
</gene>
<keyword evidence="2" id="KW-1185">Reference proteome</keyword>